<feature type="chain" id="PRO_5044630068" evidence="1">
    <location>
        <begin position="25"/>
        <end position="177"/>
    </location>
</feature>
<dbReference type="Proteomes" id="UP000443000">
    <property type="component" value="Unassembled WGS sequence"/>
</dbReference>
<organism evidence="4">
    <name type="scientific">Pseudomonas helleri</name>
    <dbReference type="NCBI Taxonomy" id="1608996"/>
    <lineage>
        <taxon>Bacteria</taxon>
        <taxon>Pseudomonadati</taxon>
        <taxon>Pseudomonadota</taxon>
        <taxon>Gammaproteobacteria</taxon>
        <taxon>Pseudomonadales</taxon>
        <taxon>Pseudomonadaceae</taxon>
        <taxon>Pseudomonas</taxon>
    </lineage>
</organism>
<dbReference type="InterPro" id="IPR008966">
    <property type="entry name" value="Adhesion_dom_sf"/>
</dbReference>
<dbReference type="PANTHER" id="PTHR33420">
    <property type="entry name" value="FIMBRIAL SUBUNIT ELFA-RELATED"/>
    <property type="match status" value="1"/>
</dbReference>
<protein>
    <submittedName>
        <fullName evidence="4">Fimbrial protein</fullName>
    </submittedName>
</protein>
<dbReference type="SUPFAM" id="SSF49401">
    <property type="entry name" value="Bacterial adhesins"/>
    <property type="match status" value="1"/>
</dbReference>
<evidence type="ECO:0000256" key="1">
    <source>
        <dbReference type="SAM" id="SignalP"/>
    </source>
</evidence>
<dbReference type="InterPro" id="IPR000259">
    <property type="entry name" value="Adhesion_dom_fimbrial"/>
</dbReference>
<comment type="caution">
    <text evidence="4">The sequence shown here is derived from an EMBL/GenBank/DDBJ whole genome shotgun (WGS) entry which is preliminary data.</text>
</comment>
<feature type="signal peptide" evidence="1">
    <location>
        <begin position="1"/>
        <end position="24"/>
    </location>
</feature>
<dbReference type="EMBL" id="WIWP01000063">
    <property type="protein sequence ID" value="MQT28254.1"/>
    <property type="molecule type" value="Genomic_DNA"/>
</dbReference>
<dbReference type="PANTHER" id="PTHR33420:SF26">
    <property type="entry name" value="FIMBRIAL SUBUNIT"/>
    <property type="match status" value="1"/>
</dbReference>
<dbReference type="EMBL" id="WIVW01000058">
    <property type="protein sequence ID" value="MQU29279.1"/>
    <property type="molecule type" value="Genomic_DNA"/>
</dbReference>
<accession>A0A6A7Z0R7</accession>
<keyword evidence="9" id="KW-1185">Reference proteome</keyword>
<dbReference type="GO" id="GO:0009289">
    <property type="term" value="C:pilus"/>
    <property type="evidence" value="ECO:0007669"/>
    <property type="project" value="InterPro"/>
</dbReference>
<dbReference type="EMBL" id="WIVT01000049">
    <property type="protein sequence ID" value="MQU19222.1"/>
    <property type="molecule type" value="Genomic_DNA"/>
</dbReference>
<dbReference type="GO" id="GO:0043709">
    <property type="term" value="P:cell adhesion involved in single-species biofilm formation"/>
    <property type="evidence" value="ECO:0007669"/>
    <property type="project" value="TreeGrafter"/>
</dbReference>
<keyword evidence="1" id="KW-0732">Signal</keyword>
<evidence type="ECO:0000313" key="6">
    <source>
        <dbReference type="EMBL" id="MQU29279.1"/>
    </source>
</evidence>
<evidence type="ECO:0000313" key="8">
    <source>
        <dbReference type="Proteomes" id="UP000443000"/>
    </source>
</evidence>
<feature type="domain" description="Fimbrial-type adhesion" evidence="2">
    <location>
        <begin position="33"/>
        <end position="177"/>
    </location>
</feature>
<dbReference type="OrthoDB" id="6522787at2"/>
<proteinExistence type="predicted"/>
<reference evidence="7 8" key="1">
    <citation type="submission" date="2019-10" db="EMBL/GenBank/DDBJ databases">
        <title>Evaluation of single-gene subtyping targets for Pseudomonas.</title>
        <authorList>
            <person name="Reichler S.J."/>
            <person name="Orsi R.H."/>
            <person name="Wiedmann M."/>
            <person name="Martin N.H."/>
            <person name="Murphy S.I."/>
        </authorList>
    </citation>
    <scope>NUCLEOTIDE SEQUENCE</scope>
    <source>
        <strain evidence="3 9">FSL R10-0802</strain>
        <strain evidence="5 8">FSL R10-1594</strain>
        <strain evidence="6 7">FSL R10-1984</strain>
        <strain evidence="4">FSL R10-2339</strain>
    </source>
</reference>
<evidence type="ECO:0000313" key="5">
    <source>
        <dbReference type="EMBL" id="MQU19222.1"/>
    </source>
</evidence>
<gene>
    <name evidence="5" type="ORF">GHN41_22655</name>
    <name evidence="4" type="ORF">GHN86_21820</name>
    <name evidence="3" type="ORF">GHN94_20825</name>
    <name evidence="6" type="ORF">GHO29_22715</name>
</gene>
<sequence>MKVAIKTALASMVLLAGSASVVHAAGAGEGTVTFKGAIIEAACSIEPDSVDQAVGLGQVAKSQLTDGGVASPEDFYIKLAGCDVSSLTDKTVTTTFTGAESAAVPGALGIVGTAQGAGIMMVDGSGRAVVLGTPTTPQLLADGNNTLAFGAYLKGQATGDITPGEFTAVTNFSLAYQ</sequence>
<evidence type="ECO:0000313" key="9">
    <source>
        <dbReference type="Proteomes" id="UP000713985"/>
    </source>
</evidence>
<dbReference type="Proteomes" id="UP000437970">
    <property type="component" value="Unassembled WGS sequence"/>
</dbReference>
<dbReference type="Pfam" id="PF00419">
    <property type="entry name" value="Fimbrial"/>
    <property type="match status" value="1"/>
</dbReference>
<evidence type="ECO:0000313" key="7">
    <source>
        <dbReference type="Proteomes" id="UP000437970"/>
    </source>
</evidence>
<dbReference type="Gene3D" id="2.60.40.1090">
    <property type="entry name" value="Fimbrial-type adhesion domain"/>
    <property type="match status" value="1"/>
</dbReference>
<dbReference type="AlphaFoldDB" id="A0A6A7Z0R7"/>
<evidence type="ECO:0000313" key="4">
    <source>
        <dbReference type="EMBL" id="MQT82678.1"/>
    </source>
</evidence>
<evidence type="ECO:0000313" key="3">
    <source>
        <dbReference type="EMBL" id="MQT28254.1"/>
    </source>
</evidence>
<dbReference type="InterPro" id="IPR036937">
    <property type="entry name" value="Adhesion_dom_fimbrial_sf"/>
</dbReference>
<dbReference type="RefSeq" id="WP_153382615.1">
    <property type="nucleotide sequence ID" value="NZ_CAXAOS010000015.1"/>
</dbReference>
<dbReference type="Proteomes" id="UP000713985">
    <property type="component" value="Unassembled WGS sequence"/>
</dbReference>
<dbReference type="EMBL" id="WIWC01000058">
    <property type="protein sequence ID" value="MQT82678.1"/>
    <property type="molecule type" value="Genomic_DNA"/>
</dbReference>
<dbReference type="InterPro" id="IPR050263">
    <property type="entry name" value="Bact_Fimbrial_Adh_Pro"/>
</dbReference>
<evidence type="ECO:0000259" key="2">
    <source>
        <dbReference type="Pfam" id="PF00419"/>
    </source>
</evidence>
<name>A0A6A7Z0R7_9PSED</name>